<dbReference type="InterPro" id="IPR045338">
    <property type="entry name" value="DUF6535"/>
</dbReference>
<feature type="region of interest" description="Disordered" evidence="1">
    <location>
        <begin position="210"/>
        <end position="232"/>
    </location>
</feature>
<proteinExistence type="predicted"/>
<dbReference type="AlphaFoldDB" id="A0A0C3L9A9"/>
<feature type="domain" description="DUF6535" evidence="3">
    <location>
        <begin position="2"/>
        <end position="127"/>
    </location>
</feature>
<name>A0A0C3L9A9_9AGAM</name>
<gene>
    <name evidence="4" type="ORF">M407DRAFT_20480</name>
</gene>
<evidence type="ECO:0000256" key="2">
    <source>
        <dbReference type="SAM" id="Phobius"/>
    </source>
</evidence>
<accession>A0A0C3L9A9</accession>
<evidence type="ECO:0000313" key="4">
    <source>
        <dbReference type="EMBL" id="KIO30413.1"/>
    </source>
</evidence>
<keyword evidence="2" id="KW-0472">Membrane</keyword>
<dbReference type="Proteomes" id="UP000054248">
    <property type="component" value="Unassembled WGS sequence"/>
</dbReference>
<evidence type="ECO:0000259" key="3">
    <source>
        <dbReference type="Pfam" id="PF20153"/>
    </source>
</evidence>
<feature type="compositionally biased region" description="Polar residues" evidence="1">
    <location>
        <begin position="213"/>
        <end position="232"/>
    </location>
</feature>
<reference evidence="4 5" key="1">
    <citation type="submission" date="2014-04" db="EMBL/GenBank/DDBJ databases">
        <authorList>
            <consortium name="DOE Joint Genome Institute"/>
            <person name="Kuo A."/>
            <person name="Girlanda M."/>
            <person name="Perotto S."/>
            <person name="Kohler A."/>
            <person name="Nagy L.G."/>
            <person name="Floudas D."/>
            <person name="Copeland A."/>
            <person name="Barry K.W."/>
            <person name="Cichocki N."/>
            <person name="Veneault-Fourrey C."/>
            <person name="LaButti K."/>
            <person name="Lindquist E.A."/>
            <person name="Lipzen A."/>
            <person name="Lundell T."/>
            <person name="Morin E."/>
            <person name="Murat C."/>
            <person name="Sun H."/>
            <person name="Tunlid A."/>
            <person name="Henrissat B."/>
            <person name="Grigoriev I.V."/>
            <person name="Hibbett D.S."/>
            <person name="Martin F."/>
            <person name="Nordberg H.P."/>
            <person name="Cantor M.N."/>
            <person name="Hua S.X."/>
        </authorList>
    </citation>
    <scope>NUCLEOTIDE SEQUENCE [LARGE SCALE GENOMIC DNA]</scope>
    <source>
        <strain evidence="4 5">MUT 4182</strain>
    </source>
</reference>
<keyword evidence="2" id="KW-0812">Transmembrane</keyword>
<dbReference type="EMBL" id="KN822972">
    <property type="protein sequence ID" value="KIO30413.1"/>
    <property type="molecule type" value="Genomic_DNA"/>
</dbReference>
<reference evidence="5" key="2">
    <citation type="submission" date="2015-01" db="EMBL/GenBank/DDBJ databases">
        <title>Evolutionary Origins and Diversification of the Mycorrhizal Mutualists.</title>
        <authorList>
            <consortium name="DOE Joint Genome Institute"/>
            <consortium name="Mycorrhizal Genomics Consortium"/>
            <person name="Kohler A."/>
            <person name="Kuo A."/>
            <person name="Nagy L.G."/>
            <person name="Floudas D."/>
            <person name="Copeland A."/>
            <person name="Barry K.W."/>
            <person name="Cichocki N."/>
            <person name="Veneault-Fourrey C."/>
            <person name="LaButti K."/>
            <person name="Lindquist E.A."/>
            <person name="Lipzen A."/>
            <person name="Lundell T."/>
            <person name="Morin E."/>
            <person name="Murat C."/>
            <person name="Riley R."/>
            <person name="Ohm R."/>
            <person name="Sun H."/>
            <person name="Tunlid A."/>
            <person name="Henrissat B."/>
            <person name="Grigoriev I.V."/>
            <person name="Hibbett D.S."/>
            <person name="Martin F."/>
        </authorList>
    </citation>
    <scope>NUCLEOTIDE SEQUENCE [LARGE SCALE GENOMIC DNA]</scope>
    <source>
        <strain evidence="5">MUT 4182</strain>
    </source>
</reference>
<dbReference type="HOGENOM" id="CLU_016402_0_0_1"/>
<keyword evidence="2" id="KW-1133">Transmembrane helix</keyword>
<dbReference type="Pfam" id="PF20153">
    <property type="entry name" value="DUF6535"/>
    <property type="match status" value="1"/>
</dbReference>
<dbReference type="OrthoDB" id="3206280at2759"/>
<sequence>MSADPADDTNALLLQLVKGGNATINSEADLPSATFSPPAAIYPVNILFAVSLACALMSSFLAVLGQQWLVYYRKRSGGSAAHQRKEQLRRQLGAQRWRLELVLDDILPGLLQVGLAIFCISFILYLRTLSGSMSSVVAAIVGTALAITVGAAVCATWDRMCPYQSPLSHLFCWTMDRLKPVPVAFVWLFIFLKAYLYEFLGTRSRAEQLTDAGESSSPNESTLQSEESQKNSWNLAQEITSRGLTRVVRKEETDNDLIVASVKRVILTSEHPTALIHAATNICAIDNKESLKQLLNDAEFSARLYDLFSESRGSLPTQLLPMPAAATKAFATAILHLALSVGTIMDLVPPKDRVPAIENFPQGQPVLSDDLVRDFYYLTMNVELETNLWDGDLKHVNHLRLLGILLKALFYDSYFAHDNKWYLEYVTTRLPKFTTSHQLLRTLTCAVKMHVASLKSDSLEGETKRYEQLPGLFEFAKTTYSGRKHSYTVPFLSKALTPFIESRDGKNRDRSEVYRIRLGVLRHAFELEHINLTGVFAASGLLMRNIELDIRHPGIPKPYQEELRECKDQYVRILVRKLDDYLPSWYANELCESLAETLRYILEFAGAQEPQEPRHPENQVTLDLFRLLRVRLQNQYNEDDTRDSEKRYERFEEQYERFEAWVDMGGCAKTPGRLNRDPELCWCPYIEG</sequence>
<feature type="transmembrane region" description="Helical" evidence="2">
    <location>
        <begin position="178"/>
        <end position="197"/>
    </location>
</feature>
<feature type="transmembrane region" description="Helical" evidence="2">
    <location>
        <begin position="132"/>
        <end position="157"/>
    </location>
</feature>
<feature type="transmembrane region" description="Helical" evidence="2">
    <location>
        <begin position="40"/>
        <end position="65"/>
    </location>
</feature>
<keyword evidence="5" id="KW-1185">Reference proteome</keyword>
<evidence type="ECO:0000256" key="1">
    <source>
        <dbReference type="SAM" id="MobiDB-lite"/>
    </source>
</evidence>
<organism evidence="4 5">
    <name type="scientific">Tulasnella calospora MUT 4182</name>
    <dbReference type="NCBI Taxonomy" id="1051891"/>
    <lineage>
        <taxon>Eukaryota</taxon>
        <taxon>Fungi</taxon>
        <taxon>Dikarya</taxon>
        <taxon>Basidiomycota</taxon>
        <taxon>Agaricomycotina</taxon>
        <taxon>Agaricomycetes</taxon>
        <taxon>Cantharellales</taxon>
        <taxon>Tulasnellaceae</taxon>
        <taxon>Tulasnella</taxon>
    </lineage>
</organism>
<evidence type="ECO:0000313" key="5">
    <source>
        <dbReference type="Proteomes" id="UP000054248"/>
    </source>
</evidence>
<feature type="transmembrane region" description="Helical" evidence="2">
    <location>
        <begin position="106"/>
        <end position="126"/>
    </location>
</feature>
<protein>
    <recommendedName>
        <fullName evidence="3">DUF6535 domain-containing protein</fullName>
    </recommendedName>
</protein>